<dbReference type="InterPro" id="IPR001878">
    <property type="entry name" value="Znf_CCHC"/>
</dbReference>
<reference evidence="4" key="1">
    <citation type="journal article" date="2019" name="Sci. Rep.">
        <title>Draft genome of Tanacetum cinerariifolium, the natural source of mosquito coil.</title>
        <authorList>
            <person name="Yamashiro T."/>
            <person name="Shiraishi A."/>
            <person name="Satake H."/>
            <person name="Nakayama K."/>
        </authorList>
    </citation>
    <scope>NUCLEOTIDE SEQUENCE</scope>
</reference>
<evidence type="ECO:0000313" key="4">
    <source>
        <dbReference type="EMBL" id="GFD15780.1"/>
    </source>
</evidence>
<accession>A0A699U0K9</accession>
<protein>
    <recommendedName>
        <fullName evidence="3">CCHC-type domain-containing protein</fullName>
    </recommendedName>
</protein>
<dbReference type="InterPro" id="IPR036875">
    <property type="entry name" value="Znf_CCHC_sf"/>
</dbReference>
<evidence type="ECO:0000259" key="3">
    <source>
        <dbReference type="PROSITE" id="PS50158"/>
    </source>
</evidence>
<dbReference type="EMBL" id="BKCJ011288888">
    <property type="protein sequence ID" value="GFD15780.1"/>
    <property type="molecule type" value="Genomic_DNA"/>
</dbReference>
<dbReference type="SMART" id="SM00343">
    <property type="entry name" value="ZnF_C2HC"/>
    <property type="match status" value="1"/>
</dbReference>
<evidence type="ECO:0000256" key="1">
    <source>
        <dbReference type="PROSITE-ProRule" id="PRU00047"/>
    </source>
</evidence>
<sequence length="160" mass="17909">MNKEDFEEYDLKHQMAMLSIKVHRFEKKHGRKIKFNGRENTRFDKKLVKCFNCKQMGHFSRECRAKGRQNGNNYQKYKSKEAGKNGSDSKAMVVVDGSIDWDKQTEEGNIEPRSLENFGMVAGLGIASDADSEGEVVSTNDAIPAGVSVSAGLTNMLLKV</sequence>
<keyword evidence="1" id="KW-0863">Zinc-finger</keyword>
<organism evidence="4">
    <name type="scientific">Tanacetum cinerariifolium</name>
    <name type="common">Dalmatian daisy</name>
    <name type="synonym">Chrysanthemum cinerariifolium</name>
    <dbReference type="NCBI Taxonomy" id="118510"/>
    <lineage>
        <taxon>Eukaryota</taxon>
        <taxon>Viridiplantae</taxon>
        <taxon>Streptophyta</taxon>
        <taxon>Embryophyta</taxon>
        <taxon>Tracheophyta</taxon>
        <taxon>Spermatophyta</taxon>
        <taxon>Magnoliopsida</taxon>
        <taxon>eudicotyledons</taxon>
        <taxon>Gunneridae</taxon>
        <taxon>Pentapetalae</taxon>
        <taxon>asterids</taxon>
        <taxon>campanulids</taxon>
        <taxon>Asterales</taxon>
        <taxon>Asteraceae</taxon>
        <taxon>Asteroideae</taxon>
        <taxon>Anthemideae</taxon>
        <taxon>Anthemidinae</taxon>
        <taxon>Tanacetum</taxon>
    </lineage>
</organism>
<dbReference type="SUPFAM" id="SSF57756">
    <property type="entry name" value="Retrovirus zinc finger-like domains"/>
    <property type="match status" value="1"/>
</dbReference>
<evidence type="ECO:0000256" key="2">
    <source>
        <dbReference type="SAM" id="MobiDB-lite"/>
    </source>
</evidence>
<dbReference type="GO" id="GO:0003676">
    <property type="term" value="F:nucleic acid binding"/>
    <property type="evidence" value="ECO:0007669"/>
    <property type="project" value="InterPro"/>
</dbReference>
<name>A0A699U0K9_TANCI</name>
<proteinExistence type="predicted"/>
<feature type="region of interest" description="Disordered" evidence="2">
    <location>
        <begin position="68"/>
        <end position="89"/>
    </location>
</feature>
<dbReference type="Gene3D" id="4.10.60.10">
    <property type="entry name" value="Zinc finger, CCHC-type"/>
    <property type="match status" value="1"/>
</dbReference>
<gene>
    <name evidence="4" type="ORF">Tci_887749</name>
</gene>
<keyword evidence="1" id="KW-0479">Metal-binding</keyword>
<dbReference type="AlphaFoldDB" id="A0A699U0K9"/>
<feature type="domain" description="CCHC-type" evidence="3">
    <location>
        <begin position="49"/>
        <end position="64"/>
    </location>
</feature>
<comment type="caution">
    <text evidence="4">The sequence shown here is derived from an EMBL/GenBank/DDBJ whole genome shotgun (WGS) entry which is preliminary data.</text>
</comment>
<dbReference type="PROSITE" id="PS50158">
    <property type="entry name" value="ZF_CCHC"/>
    <property type="match status" value="1"/>
</dbReference>
<dbReference type="Pfam" id="PF00098">
    <property type="entry name" value="zf-CCHC"/>
    <property type="match status" value="1"/>
</dbReference>
<keyword evidence="1" id="KW-0862">Zinc</keyword>
<dbReference type="GO" id="GO:0008270">
    <property type="term" value="F:zinc ion binding"/>
    <property type="evidence" value="ECO:0007669"/>
    <property type="project" value="UniProtKB-KW"/>
</dbReference>